<name>A0ABU2LDK8_9ACTN</name>
<protein>
    <submittedName>
        <fullName evidence="1">Uncharacterized protein</fullName>
    </submittedName>
</protein>
<evidence type="ECO:0000313" key="2">
    <source>
        <dbReference type="Proteomes" id="UP001183388"/>
    </source>
</evidence>
<dbReference type="Proteomes" id="UP001183388">
    <property type="component" value="Unassembled WGS sequence"/>
</dbReference>
<gene>
    <name evidence="1" type="ORF">RM780_22335</name>
</gene>
<dbReference type="EMBL" id="JAVREN010000043">
    <property type="protein sequence ID" value="MDT0309674.1"/>
    <property type="molecule type" value="Genomic_DNA"/>
</dbReference>
<keyword evidence="2" id="KW-1185">Reference proteome</keyword>
<reference evidence="2" key="1">
    <citation type="submission" date="2023-07" db="EMBL/GenBank/DDBJ databases">
        <title>30 novel species of actinomycetes from the DSMZ collection.</title>
        <authorList>
            <person name="Nouioui I."/>
        </authorList>
    </citation>
    <scope>NUCLEOTIDE SEQUENCE [LARGE SCALE GENOMIC DNA]</scope>
    <source>
        <strain evidence="2">DSM 44917</strain>
    </source>
</reference>
<organism evidence="1 2">
    <name type="scientific">Streptomyces boetiae</name>
    <dbReference type="NCBI Taxonomy" id="3075541"/>
    <lineage>
        <taxon>Bacteria</taxon>
        <taxon>Bacillati</taxon>
        <taxon>Actinomycetota</taxon>
        <taxon>Actinomycetes</taxon>
        <taxon>Kitasatosporales</taxon>
        <taxon>Streptomycetaceae</taxon>
        <taxon>Streptomyces</taxon>
    </lineage>
</organism>
<sequence length="72" mass="7941">MHNLITLQGVSAQHPPWVAHRAQPMGGLIDAFLASADSPDELAYWHEMWSSVKGPDGKIIEDARKGYLEVSL</sequence>
<comment type="caution">
    <text evidence="1">The sequence shown here is derived from an EMBL/GenBank/DDBJ whole genome shotgun (WGS) entry which is preliminary data.</text>
</comment>
<accession>A0ABU2LDK8</accession>
<proteinExistence type="predicted"/>
<evidence type="ECO:0000313" key="1">
    <source>
        <dbReference type="EMBL" id="MDT0309674.1"/>
    </source>
</evidence>